<gene>
    <name evidence="2" type="ORF">HMPREF9629_01065</name>
</gene>
<sequence>MIVSTKGRYALKAVFELAMTDIDTPMSLNTISERTDLSELYLEQIFSVLKKKGIVKSIRGVQGGYLLTRKPDEISAGEIIKALEGELSPSKCLIDEGYCDMLDRCPTYMIWDRIKKSIDEVIDNTTLQDMIDEYNKKNL</sequence>
<proteinExistence type="predicted"/>
<dbReference type="GO" id="GO:0003677">
    <property type="term" value="F:DNA binding"/>
    <property type="evidence" value="ECO:0007669"/>
    <property type="project" value="UniProtKB-KW"/>
</dbReference>
<dbReference type="EMBL" id="AFZE01000002">
    <property type="protein sequence ID" value="EHL16518.1"/>
    <property type="molecule type" value="Genomic_DNA"/>
</dbReference>
<dbReference type="AlphaFoldDB" id="G9WY14"/>
<name>G9WY14_9FIRM</name>
<dbReference type="Proteomes" id="UP000006437">
    <property type="component" value="Unassembled WGS sequence"/>
</dbReference>
<evidence type="ECO:0000313" key="3">
    <source>
        <dbReference type="Proteomes" id="UP000006437"/>
    </source>
</evidence>
<dbReference type="GO" id="GO:0003700">
    <property type="term" value="F:DNA-binding transcription factor activity"/>
    <property type="evidence" value="ECO:0007669"/>
    <property type="project" value="TreeGrafter"/>
</dbReference>
<dbReference type="PANTHER" id="PTHR33221">
    <property type="entry name" value="WINGED HELIX-TURN-HELIX TRANSCRIPTIONAL REGULATOR, RRF2 FAMILY"/>
    <property type="match status" value="1"/>
</dbReference>
<comment type="caution">
    <text evidence="2">The sequence shown here is derived from an EMBL/GenBank/DDBJ whole genome shotgun (WGS) entry which is preliminary data.</text>
</comment>
<dbReference type="PROSITE" id="PS51197">
    <property type="entry name" value="HTH_RRF2_2"/>
    <property type="match status" value="1"/>
</dbReference>
<evidence type="ECO:0000313" key="2">
    <source>
        <dbReference type="EMBL" id="EHL16518.1"/>
    </source>
</evidence>
<dbReference type="GO" id="GO:0005829">
    <property type="term" value="C:cytosol"/>
    <property type="evidence" value="ECO:0007669"/>
    <property type="project" value="TreeGrafter"/>
</dbReference>
<dbReference type="BioCyc" id="EBAC796937-HMP:GMGH-1067-MONOMER"/>
<organism evidence="2 3">
    <name type="scientific">Peptoanaerobacter stomatis</name>
    <dbReference type="NCBI Taxonomy" id="796937"/>
    <lineage>
        <taxon>Bacteria</taxon>
        <taxon>Bacillati</taxon>
        <taxon>Bacillota</taxon>
        <taxon>Clostridia</taxon>
        <taxon>Peptostreptococcales</taxon>
        <taxon>Filifactoraceae</taxon>
        <taxon>Peptoanaerobacter</taxon>
    </lineage>
</organism>
<dbReference type="RefSeq" id="WP_009525300.1">
    <property type="nucleotide sequence ID" value="NZ_JBQMYE010000055.1"/>
</dbReference>
<accession>G9WY14</accession>
<dbReference type="InterPro" id="IPR036390">
    <property type="entry name" value="WH_DNA-bd_sf"/>
</dbReference>
<keyword evidence="1" id="KW-0238">DNA-binding</keyword>
<dbReference type="HOGENOM" id="CLU_107144_0_1_9"/>
<protein>
    <recommendedName>
        <fullName evidence="4">Transcriptional regulator</fullName>
    </recommendedName>
</protein>
<dbReference type="InterPro" id="IPR030489">
    <property type="entry name" value="TR_Rrf2-type_CS"/>
</dbReference>
<evidence type="ECO:0008006" key="4">
    <source>
        <dbReference type="Google" id="ProtNLM"/>
    </source>
</evidence>
<dbReference type="InterPro" id="IPR000944">
    <property type="entry name" value="Tscrpt_reg_Rrf2"/>
</dbReference>
<dbReference type="PANTHER" id="PTHR33221:SF5">
    <property type="entry name" value="HTH-TYPE TRANSCRIPTIONAL REGULATOR ISCR"/>
    <property type="match status" value="1"/>
</dbReference>
<dbReference type="Gene3D" id="1.10.10.10">
    <property type="entry name" value="Winged helix-like DNA-binding domain superfamily/Winged helix DNA-binding domain"/>
    <property type="match status" value="1"/>
</dbReference>
<dbReference type="PROSITE" id="PS01332">
    <property type="entry name" value="HTH_RRF2_1"/>
    <property type="match status" value="1"/>
</dbReference>
<dbReference type="NCBIfam" id="TIGR00738">
    <property type="entry name" value="rrf2_super"/>
    <property type="match status" value="1"/>
</dbReference>
<dbReference type="SUPFAM" id="SSF46785">
    <property type="entry name" value="Winged helix' DNA-binding domain"/>
    <property type="match status" value="1"/>
</dbReference>
<reference evidence="2 3" key="1">
    <citation type="submission" date="2011-08" db="EMBL/GenBank/DDBJ databases">
        <title>The Genome Sequence of Eubacteriaceae bacterium ACC19a.</title>
        <authorList>
            <consortium name="The Broad Institute Genome Sequencing Platform"/>
            <person name="Earl A."/>
            <person name="Ward D."/>
            <person name="Feldgarden M."/>
            <person name="Gevers D."/>
            <person name="Sizova M."/>
            <person name="Hazen A."/>
            <person name="Epstein S."/>
            <person name="Young S.K."/>
            <person name="Zeng Q."/>
            <person name="Gargeya S."/>
            <person name="Fitzgerald M."/>
            <person name="Haas B."/>
            <person name="Abouelleil A."/>
            <person name="Alvarado L."/>
            <person name="Arachchi H.M."/>
            <person name="Berlin A."/>
            <person name="Brown A."/>
            <person name="Chapman S.B."/>
            <person name="Chen Z."/>
            <person name="Dunbar C."/>
            <person name="Freedman E."/>
            <person name="Gearin G."/>
            <person name="Gellesch M."/>
            <person name="Goldberg J."/>
            <person name="Griggs A."/>
            <person name="Gujja S."/>
            <person name="Heiman D."/>
            <person name="Howarth C."/>
            <person name="Larson L."/>
            <person name="Lui A."/>
            <person name="MacDonald P.J.P."/>
            <person name="Montmayeur A."/>
            <person name="Murphy C."/>
            <person name="Neiman D."/>
            <person name="Pearson M."/>
            <person name="Priest M."/>
            <person name="Roberts A."/>
            <person name="Saif S."/>
            <person name="Shea T."/>
            <person name="Shenoy N."/>
            <person name="Sisk P."/>
            <person name="Stolte C."/>
            <person name="Sykes S."/>
            <person name="Wortman J."/>
            <person name="Nusbaum C."/>
            <person name="Birren B."/>
        </authorList>
    </citation>
    <scope>NUCLEOTIDE SEQUENCE [LARGE SCALE GENOMIC DNA]</scope>
    <source>
        <strain evidence="2 3">ACC19a</strain>
    </source>
</reference>
<dbReference type="Pfam" id="PF02082">
    <property type="entry name" value="Rrf2"/>
    <property type="match status" value="1"/>
</dbReference>
<evidence type="ECO:0000256" key="1">
    <source>
        <dbReference type="ARBA" id="ARBA00023125"/>
    </source>
</evidence>
<dbReference type="InterPro" id="IPR036388">
    <property type="entry name" value="WH-like_DNA-bd_sf"/>
</dbReference>